<dbReference type="PIRSF" id="PIRSF001365">
    <property type="entry name" value="DHDPS"/>
    <property type="match status" value="1"/>
</dbReference>
<comment type="similarity">
    <text evidence="1 4">Belongs to the DapA family.</text>
</comment>
<keyword evidence="8" id="KW-1185">Reference proteome</keyword>
<evidence type="ECO:0000256" key="1">
    <source>
        <dbReference type="ARBA" id="ARBA00007592"/>
    </source>
</evidence>
<dbReference type="Gene3D" id="3.20.20.70">
    <property type="entry name" value="Aldolase class I"/>
    <property type="match status" value="1"/>
</dbReference>
<keyword evidence="3" id="KW-0704">Schiff base</keyword>
<protein>
    <submittedName>
        <fullName evidence="7">4-hydroxy-tetrahydrodipicolinate synthase</fullName>
    </submittedName>
</protein>
<feature type="active site" description="Schiff-base intermediate with substrate" evidence="5">
    <location>
        <position position="127"/>
    </location>
</feature>
<evidence type="ECO:0000313" key="7">
    <source>
        <dbReference type="EMBL" id="GIJ34636.1"/>
    </source>
</evidence>
<dbReference type="Proteomes" id="UP000607311">
    <property type="component" value="Unassembled WGS sequence"/>
</dbReference>
<feature type="binding site" evidence="6">
    <location>
        <position position="170"/>
    </location>
    <ligand>
        <name>pyruvate</name>
        <dbReference type="ChEBI" id="CHEBI:15361"/>
    </ligand>
</feature>
<dbReference type="Pfam" id="PF00701">
    <property type="entry name" value="DHDPS"/>
    <property type="match status" value="1"/>
</dbReference>
<comment type="caution">
    <text evidence="7">The sequence shown here is derived from an EMBL/GenBank/DDBJ whole genome shotgun (WGS) entry which is preliminary data.</text>
</comment>
<organism evidence="7 8">
    <name type="scientific">Micromonospora sediminimaris</name>
    <dbReference type="NCBI Taxonomy" id="547162"/>
    <lineage>
        <taxon>Bacteria</taxon>
        <taxon>Bacillati</taxon>
        <taxon>Actinomycetota</taxon>
        <taxon>Actinomycetes</taxon>
        <taxon>Micromonosporales</taxon>
        <taxon>Micromonosporaceae</taxon>
        <taxon>Micromonospora</taxon>
    </lineage>
</organism>
<evidence type="ECO:0000313" key="8">
    <source>
        <dbReference type="Proteomes" id="UP000607311"/>
    </source>
</evidence>
<feature type="active site" description="Proton donor/acceptor" evidence="5">
    <location>
        <position position="99"/>
    </location>
</feature>
<dbReference type="SMART" id="SM01130">
    <property type="entry name" value="DHDPS"/>
    <property type="match status" value="1"/>
</dbReference>
<dbReference type="EMBL" id="BOPD01000023">
    <property type="protein sequence ID" value="GIJ34636.1"/>
    <property type="molecule type" value="Genomic_DNA"/>
</dbReference>
<name>A0A9W5UT99_9ACTN</name>
<keyword evidence="2 4" id="KW-0456">Lyase</keyword>
<gene>
    <name evidence="7" type="primary">dapA</name>
    <name evidence="7" type="ORF">Vse01_37840</name>
</gene>
<dbReference type="PRINTS" id="PR00146">
    <property type="entry name" value="DHPICSNTHASE"/>
</dbReference>
<evidence type="ECO:0000256" key="3">
    <source>
        <dbReference type="ARBA" id="ARBA00023270"/>
    </source>
</evidence>
<dbReference type="InterPro" id="IPR013785">
    <property type="entry name" value="Aldolase_TIM"/>
</dbReference>
<dbReference type="PROSITE" id="PS00666">
    <property type="entry name" value="DHDPS_2"/>
    <property type="match status" value="1"/>
</dbReference>
<sequence>MLAAGAVGLVALGTTAEPHALSAVEQRMVVDAVAAACREHRAGLLVGAHTAPELRALAGRPEVTAALCLVPPFLRPGEEAVLAHYARLAEESPVPLVAYHVPYRTGQQLGVSTLRRLAGLPGLVGVKHAVGGIDADTIALLADPPSGFAVLCGEDAYASPLLALGAAGGILASAHLVTADYAELVSAWRSGDVARARPLGHRLAALSAALFAEPNPAVVKAVLHAQGRIPTPLVRPPLLPATSTATARALTCLARVPAVPV</sequence>
<reference evidence="7" key="1">
    <citation type="submission" date="2021-01" db="EMBL/GenBank/DDBJ databases">
        <title>Whole genome shotgun sequence of Verrucosispora sediminis NBRC 107745.</title>
        <authorList>
            <person name="Komaki H."/>
            <person name="Tamura T."/>
        </authorList>
    </citation>
    <scope>NUCLEOTIDE SEQUENCE</scope>
    <source>
        <strain evidence="7">NBRC 107745</strain>
    </source>
</reference>
<evidence type="ECO:0000256" key="6">
    <source>
        <dbReference type="PIRSR" id="PIRSR001365-2"/>
    </source>
</evidence>
<feature type="binding site" evidence="6">
    <location>
        <position position="15"/>
    </location>
    <ligand>
        <name>pyruvate</name>
        <dbReference type="ChEBI" id="CHEBI:15361"/>
    </ligand>
</feature>
<evidence type="ECO:0000256" key="2">
    <source>
        <dbReference type="ARBA" id="ARBA00023239"/>
    </source>
</evidence>
<accession>A0A9W5UT99</accession>
<dbReference type="GO" id="GO:0008840">
    <property type="term" value="F:4-hydroxy-tetrahydrodipicolinate synthase activity"/>
    <property type="evidence" value="ECO:0007669"/>
    <property type="project" value="TreeGrafter"/>
</dbReference>
<dbReference type="PANTHER" id="PTHR12128">
    <property type="entry name" value="DIHYDRODIPICOLINATE SYNTHASE"/>
    <property type="match status" value="1"/>
</dbReference>
<dbReference type="SUPFAM" id="SSF51569">
    <property type="entry name" value="Aldolase"/>
    <property type="match status" value="1"/>
</dbReference>
<evidence type="ECO:0000256" key="4">
    <source>
        <dbReference type="PIRNR" id="PIRNR001365"/>
    </source>
</evidence>
<dbReference type="InterPro" id="IPR002220">
    <property type="entry name" value="DapA-like"/>
</dbReference>
<evidence type="ECO:0000256" key="5">
    <source>
        <dbReference type="PIRSR" id="PIRSR001365-1"/>
    </source>
</evidence>
<dbReference type="PANTHER" id="PTHR12128:SF66">
    <property type="entry name" value="4-HYDROXY-2-OXOGLUTARATE ALDOLASE, MITOCHONDRIAL"/>
    <property type="match status" value="1"/>
</dbReference>
<dbReference type="GO" id="GO:0044281">
    <property type="term" value="P:small molecule metabolic process"/>
    <property type="evidence" value="ECO:0007669"/>
    <property type="project" value="UniProtKB-ARBA"/>
</dbReference>
<proteinExistence type="inferred from homology"/>
<dbReference type="InterPro" id="IPR020625">
    <property type="entry name" value="Schiff_base-form_aldolases_AS"/>
</dbReference>
<dbReference type="AlphaFoldDB" id="A0A9W5UT99"/>